<feature type="transmembrane region" description="Helical" evidence="7">
    <location>
        <begin position="271"/>
        <end position="294"/>
    </location>
</feature>
<dbReference type="InterPro" id="IPR036259">
    <property type="entry name" value="MFS_trans_sf"/>
</dbReference>
<protein>
    <submittedName>
        <fullName evidence="9">MFS transporter</fullName>
    </submittedName>
</protein>
<feature type="transmembrane region" description="Helical" evidence="7">
    <location>
        <begin position="201"/>
        <end position="220"/>
    </location>
</feature>
<evidence type="ECO:0000256" key="7">
    <source>
        <dbReference type="SAM" id="Phobius"/>
    </source>
</evidence>
<feature type="transmembrane region" description="Helical" evidence="7">
    <location>
        <begin position="112"/>
        <end position="133"/>
    </location>
</feature>
<feature type="transmembrane region" description="Helical" evidence="7">
    <location>
        <begin position="368"/>
        <end position="388"/>
    </location>
</feature>
<feature type="transmembrane region" description="Helical" evidence="7">
    <location>
        <begin position="226"/>
        <end position="250"/>
    </location>
</feature>
<comment type="caution">
    <text evidence="9">The sequence shown here is derived from an EMBL/GenBank/DDBJ whole genome shotgun (WGS) entry which is preliminary data.</text>
</comment>
<gene>
    <name evidence="9" type="ORF">ACH49W_35730</name>
</gene>
<keyword evidence="10" id="KW-1185">Reference proteome</keyword>
<keyword evidence="2" id="KW-0813">Transport</keyword>
<sequence length="487" mass="50988">MSEVRVASDRRWWALSVLSITQLIVVLDATIVTIALPYAQADLGIRDADRQWVFTAYTLMFGGLLLLGGRLADYVGRRRILLIGLVGFAVASVVAGAAVSGGMLFAGRALQGMFAALLAPSALSLVSVTFTQAHERARAFAVFGGVSGAGFAVGLIGGGALTQFVSWRWCLLINTPIVLATAAAALAVVARDVPVRRVGGYDLPGVVLVTAGLASVVYGFNRAAQAGWGAVSTVTLLVIGVCLLLAFVAVESRVANPLLPLRIPGEINRGGSFLVALLIPIAMYAVFLFLSYYFQETLGYSPLKAGIAFLPFPIGIVVSAGVASRLLPQVGPRLLMLAGALLGAGGLIYLAQLQVGDTYWAGVLPGEIVVALGMAQIFVAMQATALYAIDDHDAGVASGLLNAVQQIGASIGTALLTTIAVQVSERYARSHPPTADLMARAAIHSYDTGFYWGAGFFVISAIVVAITIRVRRLDLATESDRQARMPV</sequence>
<dbReference type="EMBL" id="JBIRYO010000053">
    <property type="protein sequence ID" value="MFI2478716.1"/>
    <property type="molecule type" value="Genomic_DNA"/>
</dbReference>
<dbReference type="InterPro" id="IPR020846">
    <property type="entry name" value="MFS_dom"/>
</dbReference>
<organism evidence="9 10">
    <name type="scientific">Nocardia xishanensis</name>
    <dbReference type="NCBI Taxonomy" id="238964"/>
    <lineage>
        <taxon>Bacteria</taxon>
        <taxon>Bacillati</taxon>
        <taxon>Actinomycetota</taxon>
        <taxon>Actinomycetes</taxon>
        <taxon>Mycobacteriales</taxon>
        <taxon>Nocardiaceae</taxon>
        <taxon>Nocardia</taxon>
    </lineage>
</organism>
<dbReference type="Proteomes" id="UP001611415">
    <property type="component" value="Unassembled WGS sequence"/>
</dbReference>
<dbReference type="PROSITE" id="PS50850">
    <property type="entry name" value="MFS"/>
    <property type="match status" value="1"/>
</dbReference>
<keyword evidence="3" id="KW-1003">Cell membrane</keyword>
<name>A0ABW7XC42_9NOCA</name>
<evidence type="ECO:0000313" key="9">
    <source>
        <dbReference type="EMBL" id="MFI2478716.1"/>
    </source>
</evidence>
<dbReference type="Pfam" id="PF07690">
    <property type="entry name" value="MFS_1"/>
    <property type="match status" value="1"/>
</dbReference>
<feature type="transmembrane region" description="Helical" evidence="7">
    <location>
        <begin position="12"/>
        <end position="39"/>
    </location>
</feature>
<feature type="transmembrane region" description="Helical" evidence="7">
    <location>
        <begin position="166"/>
        <end position="189"/>
    </location>
</feature>
<keyword evidence="6 7" id="KW-0472">Membrane</keyword>
<dbReference type="InterPro" id="IPR011701">
    <property type="entry name" value="MFS"/>
</dbReference>
<dbReference type="Gene3D" id="1.20.1720.10">
    <property type="entry name" value="Multidrug resistance protein D"/>
    <property type="match status" value="1"/>
</dbReference>
<evidence type="ECO:0000256" key="5">
    <source>
        <dbReference type="ARBA" id="ARBA00022989"/>
    </source>
</evidence>
<keyword evidence="4 7" id="KW-0812">Transmembrane</keyword>
<feature type="transmembrane region" description="Helical" evidence="7">
    <location>
        <begin position="80"/>
        <end position="106"/>
    </location>
</feature>
<feature type="transmembrane region" description="Helical" evidence="7">
    <location>
        <begin position="140"/>
        <end position="160"/>
    </location>
</feature>
<reference evidence="9 10" key="1">
    <citation type="submission" date="2024-10" db="EMBL/GenBank/DDBJ databases">
        <title>The Natural Products Discovery Center: Release of the First 8490 Sequenced Strains for Exploring Actinobacteria Biosynthetic Diversity.</title>
        <authorList>
            <person name="Kalkreuter E."/>
            <person name="Kautsar S.A."/>
            <person name="Yang D."/>
            <person name="Bader C.D."/>
            <person name="Teijaro C.N."/>
            <person name="Fluegel L."/>
            <person name="Davis C.M."/>
            <person name="Simpson J.R."/>
            <person name="Lauterbach L."/>
            <person name="Steele A.D."/>
            <person name="Gui C."/>
            <person name="Meng S."/>
            <person name="Li G."/>
            <person name="Viehrig K."/>
            <person name="Ye F."/>
            <person name="Su P."/>
            <person name="Kiefer A.F."/>
            <person name="Nichols A."/>
            <person name="Cepeda A.J."/>
            <person name="Yan W."/>
            <person name="Fan B."/>
            <person name="Jiang Y."/>
            <person name="Adhikari A."/>
            <person name="Zheng C.-J."/>
            <person name="Schuster L."/>
            <person name="Cowan T.M."/>
            <person name="Smanski M.J."/>
            <person name="Chevrette M.G."/>
            <person name="De Carvalho L.P.S."/>
            <person name="Shen B."/>
        </authorList>
    </citation>
    <scope>NUCLEOTIDE SEQUENCE [LARGE SCALE GENOMIC DNA]</scope>
    <source>
        <strain evidence="9 10">NPDC019275</strain>
    </source>
</reference>
<feature type="domain" description="Major facilitator superfamily (MFS) profile" evidence="8">
    <location>
        <begin position="14"/>
        <end position="472"/>
    </location>
</feature>
<dbReference type="PROSITE" id="PS00216">
    <property type="entry name" value="SUGAR_TRANSPORT_1"/>
    <property type="match status" value="1"/>
</dbReference>
<dbReference type="PANTHER" id="PTHR42718">
    <property type="entry name" value="MAJOR FACILITATOR SUPERFAMILY MULTIDRUG TRANSPORTER MFSC"/>
    <property type="match status" value="1"/>
</dbReference>
<dbReference type="RefSeq" id="WP_364827039.1">
    <property type="nucleotide sequence ID" value="NZ_JBFAYM010000023.1"/>
</dbReference>
<accession>A0ABW7XC42</accession>
<evidence type="ECO:0000256" key="4">
    <source>
        <dbReference type="ARBA" id="ARBA00022692"/>
    </source>
</evidence>
<dbReference type="PANTHER" id="PTHR42718:SF46">
    <property type="entry name" value="BLR6921 PROTEIN"/>
    <property type="match status" value="1"/>
</dbReference>
<feature type="transmembrane region" description="Helical" evidence="7">
    <location>
        <begin position="51"/>
        <end position="68"/>
    </location>
</feature>
<evidence type="ECO:0000256" key="1">
    <source>
        <dbReference type="ARBA" id="ARBA00004651"/>
    </source>
</evidence>
<proteinExistence type="predicted"/>
<comment type="subcellular location">
    <subcellularLocation>
        <location evidence="1">Cell membrane</location>
        <topology evidence="1">Multi-pass membrane protein</topology>
    </subcellularLocation>
</comment>
<evidence type="ECO:0000256" key="6">
    <source>
        <dbReference type="ARBA" id="ARBA00023136"/>
    </source>
</evidence>
<evidence type="ECO:0000256" key="3">
    <source>
        <dbReference type="ARBA" id="ARBA00022475"/>
    </source>
</evidence>
<dbReference type="SUPFAM" id="SSF103473">
    <property type="entry name" value="MFS general substrate transporter"/>
    <property type="match status" value="1"/>
</dbReference>
<evidence type="ECO:0000256" key="2">
    <source>
        <dbReference type="ARBA" id="ARBA00022448"/>
    </source>
</evidence>
<dbReference type="InterPro" id="IPR005829">
    <property type="entry name" value="Sugar_transporter_CS"/>
</dbReference>
<dbReference type="Gene3D" id="1.20.1250.20">
    <property type="entry name" value="MFS general substrate transporter like domains"/>
    <property type="match status" value="1"/>
</dbReference>
<feature type="transmembrane region" description="Helical" evidence="7">
    <location>
        <begin position="306"/>
        <end position="327"/>
    </location>
</feature>
<dbReference type="CDD" id="cd17321">
    <property type="entry name" value="MFS_MMR_MDR_like"/>
    <property type="match status" value="1"/>
</dbReference>
<evidence type="ECO:0000259" key="8">
    <source>
        <dbReference type="PROSITE" id="PS50850"/>
    </source>
</evidence>
<feature type="transmembrane region" description="Helical" evidence="7">
    <location>
        <begin position="334"/>
        <end position="356"/>
    </location>
</feature>
<feature type="transmembrane region" description="Helical" evidence="7">
    <location>
        <begin position="450"/>
        <end position="468"/>
    </location>
</feature>
<keyword evidence="5 7" id="KW-1133">Transmembrane helix</keyword>
<evidence type="ECO:0000313" key="10">
    <source>
        <dbReference type="Proteomes" id="UP001611415"/>
    </source>
</evidence>